<dbReference type="STRING" id="2045.KR76_19460"/>
<dbReference type="RefSeq" id="WP_038680599.1">
    <property type="nucleotide sequence ID" value="NZ_BJMC01000022.1"/>
</dbReference>
<evidence type="ECO:0000313" key="3">
    <source>
        <dbReference type="EMBL" id="AIY18399.1"/>
    </source>
</evidence>
<organism evidence="3 4">
    <name type="scientific">Nocardioides simplex</name>
    <name type="common">Arthrobacter simplex</name>
    <dbReference type="NCBI Taxonomy" id="2045"/>
    <lineage>
        <taxon>Bacteria</taxon>
        <taxon>Bacillati</taxon>
        <taxon>Actinomycetota</taxon>
        <taxon>Actinomycetes</taxon>
        <taxon>Propionibacteriales</taxon>
        <taxon>Nocardioidaceae</taxon>
        <taxon>Pimelobacter</taxon>
    </lineage>
</organism>
<reference evidence="3 4" key="1">
    <citation type="journal article" date="2015" name="Genome Announc.">
        <title>Complete Genome Sequence of Steroid-Transforming Nocardioides simplex VKM Ac-2033D.</title>
        <authorList>
            <person name="Shtratnikova V.Y."/>
            <person name="Schelkunov M.I."/>
            <person name="Pekov Y.A."/>
            <person name="Fokina V.V."/>
            <person name="Logacheva M.D."/>
            <person name="Sokolov S.L."/>
            <person name="Bragin E.Y."/>
            <person name="Ashapkin V.V."/>
            <person name="Donova M.V."/>
        </authorList>
    </citation>
    <scope>NUCLEOTIDE SEQUENCE [LARGE SCALE GENOMIC DNA]</scope>
    <source>
        <strain evidence="3 4">VKM Ac-2033D</strain>
    </source>
</reference>
<keyword evidence="2" id="KW-0812">Transmembrane</keyword>
<dbReference type="AlphaFoldDB" id="A0A0A1DM13"/>
<sequence>MSYPPPPPGPSSYYDPPGPYTSPAAPPSTDKGLGWTGLGLALVVCVPCLPLVGFVLAIIALARRRFQPRWVAALTLVLGLGATALQVALVPSLLDAVRDGVNDSLDDSADRARRSGDPTEIPPLKLRAGDCFNDPAARRAGTEQIEASTVTLLPCTSDHDLEVYASLRIPGDKFPGQAAIDKRAGECLKRFRGFVGKPYGRSRFEVIYYFPSKRSWKLLDDRTLTCAIGHPDHRVTGTLRDKRR</sequence>
<dbReference type="EMBL" id="CP009896">
    <property type="protein sequence ID" value="AIY18399.1"/>
    <property type="molecule type" value="Genomic_DNA"/>
</dbReference>
<keyword evidence="2" id="KW-0472">Membrane</keyword>
<gene>
    <name evidence="3" type="ORF">KR76_19460</name>
</gene>
<dbReference type="eggNOG" id="ENOG5033A46">
    <property type="taxonomic scope" value="Bacteria"/>
</dbReference>
<protein>
    <submittedName>
        <fullName evidence="3">Putative membrane protein</fullName>
    </submittedName>
</protein>
<dbReference type="HOGENOM" id="CLU_1137121_0_0_11"/>
<dbReference type="Proteomes" id="UP000030300">
    <property type="component" value="Chromosome"/>
</dbReference>
<evidence type="ECO:0000313" key="4">
    <source>
        <dbReference type="Proteomes" id="UP000030300"/>
    </source>
</evidence>
<feature type="transmembrane region" description="Helical" evidence="2">
    <location>
        <begin position="35"/>
        <end position="59"/>
    </location>
</feature>
<keyword evidence="4" id="KW-1185">Reference proteome</keyword>
<dbReference type="GeneID" id="96610981"/>
<dbReference type="KEGG" id="psim:KR76_19460"/>
<evidence type="ECO:0000256" key="1">
    <source>
        <dbReference type="SAM" id="MobiDB-lite"/>
    </source>
</evidence>
<evidence type="ECO:0000256" key="2">
    <source>
        <dbReference type="SAM" id="Phobius"/>
    </source>
</evidence>
<accession>A0A0A1DM13</accession>
<keyword evidence="2" id="KW-1133">Transmembrane helix</keyword>
<dbReference type="OrthoDB" id="3628931at2"/>
<feature type="transmembrane region" description="Helical" evidence="2">
    <location>
        <begin position="71"/>
        <end position="94"/>
    </location>
</feature>
<feature type="region of interest" description="Disordered" evidence="1">
    <location>
        <begin position="1"/>
        <end position="26"/>
    </location>
</feature>
<proteinExistence type="predicted"/>
<name>A0A0A1DM13_NOCSI</name>